<evidence type="ECO:0000313" key="2">
    <source>
        <dbReference type="Proteomes" id="UP001595701"/>
    </source>
</evidence>
<keyword evidence="2" id="KW-1185">Reference proteome</keyword>
<protein>
    <submittedName>
        <fullName evidence="1">Uncharacterized protein</fullName>
    </submittedName>
</protein>
<comment type="caution">
    <text evidence="1">The sequence shown here is derived from an EMBL/GenBank/DDBJ whole genome shotgun (WGS) entry which is preliminary data.</text>
</comment>
<dbReference type="RefSeq" id="WP_310763271.1">
    <property type="nucleotide sequence ID" value="NZ_JBHRWR010000008.1"/>
</dbReference>
<sequence length="51" mass="5794">MEKTDVRWTRLYGQPAVAVPVAELPLPRVLGTLCLHADLSERQTRFDVESQ</sequence>
<dbReference type="EMBL" id="JBHRWR010000008">
    <property type="protein sequence ID" value="MFC3573811.1"/>
    <property type="molecule type" value="Genomic_DNA"/>
</dbReference>
<reference evidence="2" key="1">
    <citation type="journal article" date="2019" name="Int. J. Syst. Evol. Microbiol.">
        <title>The Global Catalogue of Microorganisms (GCM) 10K type strain sequencing project: providing services to taxonomists for standard genome sequencing and annotation.</title>
        <authorList>
            <consortium name="The Broad Institute Genomics Platform"/>
            <consortium name="The Broad Institute Genome Sequencing Center for Infectious Disease"/>
            <person name="Wu L."/>
            <person name="Ma J."/>
        </authorList>
    </citation>
    <scope>NUCLEOTIDE SEQUENCE [LARGE SCALE GENOMIC DNA]</scope>
    <source>
        <strain evidence="2">CGMCC 4.7035</strain>
    </source>
</reference>
<gene>
    <name evidence="1" type="ORF">ACFOZ0_11110</name>
</gene>
<accession>A0ABV7SBD9</accession>
<organism evidence="1 2">
    <name type="scientific">Streptomyces yaanensis</name>
    <dbReference type="NCBI Taxonomy" id="1142239"/>
    <lineage>
        <taxon>Bacteria</taxon>
        <taxon>Bacillati</taxon>
        <taxon>Actinomycetota</taxon>
        <taxon>Actinomycetes</taxon>
        <taxon>Kitasatosporales</taxon>
        <taxon>Streptomycetaceae</taxon>
        <taxon>Streptomyces</taxon>
    </lineage>
</organism>
<dbReference type="Proteomes" id="UP001595701">
    <property type="component" value="Unassembled WGS sequence"/>
</dbReference>
<evidence type="ECO:0000313" key="1">
    <source>
        <dbReference type="EMBL" id="MFC3573811.1"/>
    </source>
</evidence>
<proteinExistence type="predicted"/>
<name>A0ABV7SBD9_9ACTN</name>